<comment type="caution">
    <text evidence="2">The sequence shown here is derived from an EMBL/GenBank/DDBJ whole genome shotgun (WGS) entry which is preliminary data.</text>
</comment>
<dbReference type="Proteomes" id="UP001609176">
    <property type="component" value="Unassembled WGS sequence"/>
</dbReference>
<name>A0ABW7KC27_9NOCA</name>
<dbReference type="RefSeq" id="WP_395125369.1">
    <property type="nucleotide sequence ID" value="NZ_JBIMSN010000155.1"/>
</dbReference>
<evidence type="ECO:0000313" key="2">
    <source>
        <dbReference type="EMBL" id="MFH5232663.1"/>
    </source>
</evidence>
<reference evidence="4 5" key="1">
    <citation type="submission" date="2024-10" db="EMBL/GenBank/DDBJ databases">
        <authorList>
            <person name="Riesco R."/>
        </authorList>
    </citation>
    <scope>NUCLEOTIDE SEQUENCE [LARGE SCALE GENOMIC DNA]</scope>
    <source>
        <strain evidence="3 4">NCIMB 15448</strain>
        <strain evidence="2 5">NCIMB 15450</strain>
    </source>
</reference>
<keyword evidence="1" id="KW-0732">Signal</keyword>
<feature type="chain" id="PRO_5045033649" evidence="1">
    <location>
        <begin position="18"/>
        <end position="119"/>
    </location>
</feature>
<evidence type="ECO:0000313" key="5">
    <source>
        <dbReference type="Proteomes" id="UP001609219"/>
    </source>
</evidence>
<evidence type="ECO:0000313" key="4">
    <source>
        <dbReference type="Proteomes" id="UP001609176"/>
    </source>
</evidence>
<dbReference type="Proteomes" id="UP001609219">
    <property type="component" value="Unassembled WGS sequence"/>
</dbReference>
<sequence length="119" mass="11928">MSGLMLASVPAASAAPAATPFQLQTFVFADLPTPIIGASSGFEPGTATLSILNQLPDRPVTAAVSVRWISLGTGISGVAFFPTLAGAPTPPVTIKPGVGQVIATIEGGLYPGFGTFFVP</sequence>
<proteinExistence type="predicted"/>
<dbReference type="EMBL" id="JBIMSP010000033">
    <property type="protein sequence ID" value="MFH5243943.1"/>
    <property type="molecule type" value="Genomic_DNA"/>
</dbReference>
<feature type="signal peptide" evidence="1">
    <location>
        <begin position="1"/>
        <end position="17"/>
    </location>
</feature>
<protein>
    <submittedName>
        <fullName evidence="2">Uncharacterized protein</fullName>
    </submittedName>
</protein>
<evidence type="ECO:0000313" key="3">
    <source>
        <dbReference type="EMBL" id="MFH5243943.1"/>
    </source>
</evidence>
<dbReference type="EMBL" id="JBIMSN010000155">
    <property type="protein sequence ID" value="MFH5232663.1"/>
    <property type="molecule type" value="Genomic_DNA"/>
</dbReference>
<accession>A0ABW7KC27</accession>
<evidence type="ECO:0000256" key="1">
    <source>
        <dbReference type="SAM" id="SignalP"/>
    </source>
</evidence>
<keyword evidence="5" id="KW-1185">Reference proteome</keyword>
<organism evidence="2 5">
    <name type="scientific">Antrihabitans spumae</name>
    <dbReference type="NCBI Taxonomy" id="3373370"/>
    <lineage>
        <taxon>Bacteria</taxon>
        <taxon>Bacillati</taxon>
        <taxon>Actinomycetota</taxon>
        <taxon>Actinomycetes</taxon>
        <taxon>Mycobacteriales</taxon>
        <taxon>Nocardiaceae</taxon>
        <taxon>Antrihabitans</taxon>
    </lineage>
</organism>
<gene>
    <name evidence="3" type="ORF">ACHIPV_18980</name>
    <name evidence="2" type="ORF">ACHIRB_29455</name>
</gene>